<dbReference type="AlphaFoldDB" id="A1K8I6"/>
<feature type="domain" description="HTH lysR-type" evidence="5">
    <location>
        <begin position="21"/>
        <end position="78"/>
    </location>
</feature>
<proteinExistence type="inferred from homology"/>
<evidence type="ECO:0000313" key="6">
    <source>
        <dbReference type="EMBL" id="CAL95141.1"/>
    </source>
</evidence>
<gene>
    <name evidence="6" type="primary">pnbR</name>
    <name evidence="6" type="ordered locus">azo2524</name>
</gene>
<dbReference type="eggNOG" id="COG0583">
    <property type="taxonomic scope" value="Bacteria"/>
</dbReference>
<dbReference type="InterPro" id="IPR036390">
    <property type="entry name" value="WH_DNA-bd_sf"/>
</dbReference>
<keyword evidence="3" id="KW-0238">DNA-binding</keyword>
<dbReference type="InterPro" id="IPR037402">
    <property type="entry name" value="YidZ_PBP2"/>
</dbReference>
<dbReference type="SUPFAM" id="SSF46785">
    <property type="entry name" value="Winged helix' DNA-binding domain"/>
    <property type="match status" value="1"/>
</dbReference>
<reference evidence="6 7" key="1">
    <citation type="journal article" date="2006" name="Nat. Biotechnol.">
        <title>Complete genome of the mutualistic, N2-fixing grass endophyte Azoarcus sp. strain BH72.</title>
        <authorList>
            <person name="Krause A."/>
            <person name="Ramakumar A."/>
            <person name="Bartels D."/>
            <person name="Battistoni F."/>
            <person name="Bekel T."/>
            <person name="Boch J."/>
            <person name="Boehm M."/>
            <person name="Friedrich F."/>
            <person name="Hurek T."/>
            <person name="Krause L."/>
            <person name="Linke B."/>
            <person name="McHardy A.C."/>
            <person name="Sarkar A."/>
            <person name="Schneiker S."/>
            <person name="Syed A.A."/>
            <person name="Thauer R."/>
            <person name="Vorhoelter F.-J."/>
            <person name="Weidner S."/>
            <person name="Puehler A."/>
            <person name="Reinhold-Hurek B."/>
            <person name="Kaiser O."/>
            <person name="Goesmann A."/>
        </authorList>
    </citation>
    <scope>NUCLEOTIDE SEQUENCE [LARGE SCALE GENOMIC DNA]</scope>
    <source>
        <strain evidence="6 7">BH72</strain>
    </source>
</reference>
<dbReference type="PANTHER" id="PTHR30118">
    <property type="entry name" value="HTH-TYPE TRANSCRIPTIONAL REGULATOR LEUO-RELATED"/>
    <property type="match status" value="1"/>
</dbReference>
<dbReference type="InterPro" id="IPR005119">
    <property type="entry name" value="LysR_subst-bd"/>
</dbReference>
<dbReference type="InterPro" id="IPR050389">
    <property type="entry name" value="LysR-type_TF"/>
</dbReference>
<name>A1K8I6_AZOSB</name>
<evidence type="ECO:0000256" key="1">
    <source>
        <dbReference type="ARBA" id="ARBA00009437"/>
    </source>
</evidence>
<dbReference type="CDD" id="cd08417">
    <property type="entry name" value="PBP2_Nitroaromatics_like"/>
    <property type="match status" value="1"/>
</dbReference>
<dbReference type="InterPro" id="IPR036388">
    <property type="entry name" value="WH-like_DNA-bd_sf"/>
</dbReference>
<evidence type="ECO:0000259" key="5">
    <source>
        <dbReference type="PROSITE" id="PS50931"/>
    </source>
</evidence>
<evidence type="ECO:0000313" key="7">
    <source>
        <dbReference type="Proteomes" id="UP000002588"/>
    </source>
</evidence>
<dbReference type="KEGG" id="azo:azo2524"/>
<dbReference type="PRINTS" id="PR00039">
    <property type="entry name" value="HTHLYSR"/>
</dbReference>
<protein>
    <submittedName>
        <fullName evidence="6">Transcriptional regulator, LysR family</fullName>
    </submittedName>
</protein>
<dbReference type="GO" id="GO:0003677">
    <property type="term" value="F:DNA binding"/>
    <property type="evidence" value="ECO:0007669"/>
    <property type="project" value="UniProtKB-KW"/>
</dbReference>
<dbReference type="SUPFAM" id="SSF53850">
    <property type="entry name" value="Periplasmic binding protein-like II"/>
    <property type="match status" value="1"/>
</dbReference>
<accession>A1K8I6</accession>
<keyword evidence="2" id="KW-0805">Transcription regulation</keyword>
<comment type="similarity">
    <text evidence="1">Belongs to the LysR transcriptional regulatory family.</text>
</comment>
<evidence type="ECO:0000256" key="2">
    <source>
        <dbReference type="ARBA" id="ARBA00023015"/>
    </source>
</evidence>
<dbReference type="EMBL" id="AM406670">
    <property type="protein sequence ID" value="CAL95141.1"/>
    <property type="molecule type" value="Genomic_DNA"/>
</dbReference>
<dbReference type="Gene3D" id="1.10.10.10">
    <property type="entry name" value="Winged helix-like DNA-binding domain superfamily/Winged helix DNA-binding domain"/>
    <property type="match status" value="1"/>
</dbReference>
<evidence type="ECO:0000256" key="3">
    <source>
        <dbReference type="ARBA" id="ARBA00023125"/>
    </source>
</evidence>
<sequence length="320" mass="34605">MSKFDRSAAAAPSPTPDHTHLDGHLLALLIAVTEEGSITRAAERLGVTQSAVSHLLGKLRAIVGDPLFVKSGRGIVATARAEALAVQARVLLEDMRRFATAPAFDPAALRTTFTIAANDFQRDLLLPRLLARLRAAAPGVALRVIPSDIPTPEMLRDAHCHLAISPRPPDASDILHKRLFEDSYQVFYDAAVREAPASLADYLAAEHVTVVYEPRRALDFDQGLATRGIERRFVATVPGFAGIPSFLRGSALLATVPGLLRSSLMRDFASCELPLTAPPLPMYAIWHLRDRHDPVHCWLRAELEAVVGEVGSGGAMRSAV</sequence>
<dbReference type="GO" id="GO:0003700">
    <property type="term" value="F:DNA-binding transcription factor activity"/>
    <property type="evidence" value="ECO:0007669"/>
    <property type="project" value="InterPro"/>
</dbReference>
<keyword evidence="4" id="KW-0804">Transcription</keyword>
<dbReference type="PANTHER" id="PTHR30118:SF6">
    <property type="entry name" value="HTH-TYPE TRANSCRIPTIONAL REGULATOR LEUO"/>
    <property type="match status" value="1"/>
</dbReference>
<dbReference type="RefSeq" id="WP_011766251.1">
    <property type="nucleotide sequence ID" value="NC_008702.1"/>
</dbReference>
<keyword evidence="7" id="KW-1185">Reference proteome</keyword>
<dbReference type="HOGENOM" id="CLU_039613_39_0_4"/>
<dbReference type="STRING" id="62928.azo2524"/>
<dbReference type="InterPro" id="IPR000847">
    <property type="entry name" value="LysR_HTH_N"/>
</dbReference>
<dbReference type="Pfam" id="PF00126">
    <property type="entry name" value="HTH_1"/>
    <property type="match status" value="1"/>
</dbReference>
<dbReference type="PROSITE" id="PS50931">
    <property type="entry name" value="HTH_LYSR"/>
    <property type="match status" value="1"/>
</dbReference>
<dbReference type="Gene3D" id="3.40.190.10">
    <property type="entry name" value="Periplasmic binding protein-like II"/>
    <property type="match status" value="2"/>
</dbReference>
<organism evidence="6 7">
    <name type="scientific">Azoarcus sp. (strain BH72)</name>
    <dbReference type="NCBI Taxonomy" id="418699"/>
    <lineage>
        <taxon>Bacteria</taxon>
        <taxon>Pseudomonadati</taxon>
        <taxon>Pseudomonadota</taxon>
        <taxon>Betaproteobacteria</taxon>
        <taxon>Rhodocyclales</taxon>
        <taxon>Zoogloeaceae</taxon>
        <taxon>Azoarcus</taxon>
    </lineage>
</organism>
<dbReference type="Proteomes" id="UP000002588">
    <property type="component" value="Chromosome"/>
</dbReference>
<evidence type="ECO:0000256" key="4">
    <source>
        <dbReference type="ARBA" id="ARBA00023163"/>
    </source>
</evidence>
<dbReference type="Pfam" id="PF03466">
    <property type="entry name" value="LysR_substrate"/>
    <property type="match status" value="1"/>
</dbReference>